<reference evidence="1 2" key="1">
    <citation type="submission" date="2018-05" db="EMBL/GenBank/DDBJ databases">
        <title>Compelete Genome Sequence of Spiroplasma melliferum.</title>
        <authorList>
            <person name="Davis R.E."/>
            <person name="Shao J.Y."/>
            <person name="Zhao Y."/>
            <person name="Gasparich G.E."/>
        </authorList>
    </citation>
    <scope>NUCLEOTIDE SEQUENCE [LARGE SCALE GENOMIC DNA]</scope>
    <source>
        <strain evidence="1 2">AS576</strain>
    </source>
</reference>
<dbReference type="EMBL" id="CP029202">
    <property type="protein sequence ID" value="QCO24362.1"/>
    <property type="molecule type" value="Genomic_DNA"/>
</dbReference>
<name>A0ABX5UCA7_SPIME</name>
<protein>
    <recommendedName>
        <fullName evidence="3">Spiroplasmavirus-related protein</fullName>
    </recommendedName>
</protein>
<keyword evidence="2" id="KW-1185">Reference proteome</keyword>
<evidence type="ECO:0000313" key="2">
    <source>
        <dbReference type="Proteomes" id="UP000298715"/>
    </source>
</evidence>
<dbReference type="Proteomes" id="UP000298715">
    <property type="component" value="Chromosome"/>
</dbReference>
<sequence>MLKYMGIIFIKERVVISMLVQQEQSGLMLQLSRIIKGINFYKSNTLFNIVSDHQ</sequence>
<accession>A0ABX5UCA7</accession>
<gene>
    <name evidence="1" type="ORF">SRED_002858</name>
</gene>
<proteinExistence type="predicted"/>
<evidence type="ECO:0008006" key="3">
    <source>
        <dbReference type="Google" id="ProtNLM"/>
    </source>
</evidence>
<evidence type="ECO:0000313" key="1">
    <source>
        <dbReference type="EMBL" id="QCO24362.1"/>
    </source>
</evidence>
<organism evidence="1 2">
    <name type="scientific">Spiroplasma melliferum</name>
    <dbReference type="NCBI Taxonomy" id="2134"/>
    <lineage>
        <taxon>Bacteria</taxon>
        <taxon>Bacillati</taxon>
        <taxon>Mycoplasmatota</taxon>
        <taxon>Mollicutes</taxon>
        <taxon>Entomoplasmatales</taxon>
        <taxon>Spiroplasmataceae</taxon>
        <taxon>Spiroplasma</taxon>
    </lineage>
</organism>